<protein>
    <submittedName>
        <fullName evidence="3">Uncharacterized protein</fullName>
    </submittedName>
</protein>
<dbReference type="EMBL" id="PQXM01000247">
    <property type="protein sequence ID" value="TGO74907.1"/>
    <property type="molecule type" value="Genomic_DNA"/>
</dbReference>
<evidence type="ECO:0000256" key="2">
    <source>
        <dbReference type="SAM" id="Phobius"/>
    </source>
</evidence>
<keyword evidence="2" id="KW-0812">Transmembrane</keyword>
<feature type="compositionally biased region" description="Polar residues" evidence="1">
    <location>
        <begin position="19"/>
        <end position="44"/>
    </location>
</feature>
<reference evidence="3 4" key="1">
    <citation type="submission" date="2017-12" db="EMBL/GenBank/DDBJ databases">
        <title>Comparative genomics of Botrytis spp.</title>
        <authorList>
            <person name="Valero-Jimenez C.A."/>
            <person name="Tapia P."/>
            <person name="Veloso J."/>
            <person name="Silva-Moreno E."/>
            <person name="Staats M."/>
            <person name="Valdes J.H."/>
            <person name="Van Kan J.A.L."/>
        </authorList>
    </citation>
    <scope>NUCLEOTIDE SEQUENCE [LARGE SCALE GENOMIC DNA]</scope>
    <source>
        <strain evidence="3 4">Be9601</strain>
    </source>
</reference>
<name>A0A4Z1K0X9_9HELO</name>
<comment type="caution">
    <text evidence="3">The sequence shown here is derived from an EMBL/GenBank/DDBJ whole genome shotgun (WGS) entry which is preliminary data.</text>
</comment>
<proteinExistence type="predicted"/>
<feature type="compositionally biased region" description="Polar residues" evidence="1">
    <location>
        <begin position="101"/>
        <end position="126"/>
    </location>
</feature>
<dbReference type="Proteomes" id="UP000297229">
    <property type="component" value="Unassembled WGS sequence"/>
</dbReference>
<feature type="region of interest" description="Disordered" evidence="1">
    <location>
        <begin position="98"/>
        <end position="149"/>
    </location>
</feature>
<gene>
    <name evidence="3" type="ORF">BELL_0248g00050</name>
</gene>
<dbReference type="AlphaFoldDB" id="A0A4Z1K0X9"/>
<keyword evidence="4" id="KW-1185">Reference proteome</keyword>
<evidence type="ECO:0000256" key="1">
    <source>
        <dbReference type="SAM" id="MobiDB-lite"/>
    </source>
</evidence>
<sequence length="269" mass="30003">MHTNSLNFDLIKPSTTAFSSYESNQDTKSTRNSTTQTASMQPRNANPKIIVSDSEIKSTNMQSSLKNEVRPHSRNLAFNVAPPGMTYCGHYSPGQRCRLPLSSTPQQEPSSAESALPISSNLTTPSPIDKVRSTKSTSHYLSPPTPPRNQDNKVLSLISRIFEVNNRDTNFLTLWKPHLDGLTSTTCMRNRVALEMVAGLQNLRNREVKSGIYKFVLGMFWGHLSSYVFGVSTGVGSAVLMVYAFVSWKVWHEIWDEESFLNFDAVGYG</sequence>
<accession>A0A4Z1K0X9</accession>
<evidence type="ECO:0000313" key="3">
    <source>
        <dbReference type="EMBL" id="TGO74907.1"/>
    </source>
</evidence>
<feature type="region of interest" description="Disordered" evidence="1">
    <location>
        <begin position="19"/>
        <end position="48"/>
    </location>
</feature>
<keyword evidence="2" id="KW-1133">Transmembrane helix</keyword>
<evidence type="ECO:0000313" key="4">
    <source>
        <dbReference type="Proteomes" id="UP000297229"/>
    </source>
</evidence>
<organism evidence="3 4">
    <name type="scientific">Botrytis elliptica</name>
    <dbReference type="NCBI Taxonomy" id="278938"/>
    <lineage>
        <taxon>Eukaryota</taxon>
        <taxon>Fungi</taxon>
        <taxon>Dikarya</taxon>
        <taxon>Ascomycota</taxon>
        <taxon>Pezizomycotina</taxon>
        <taxon>Leotiomycetes</taxon>
        <taxon>Helotiales</taxon>
        <taxon>Sclerotiniaceae</taxon>
        <taxon>Botrytis</taxon>
    </lineage>
</organism>
<keyword evidence="2" id="KW-0472">Membrane</keyword>
<feature type="transmembrane region" description="Helical" evidence="2">
    <location>
        <begin position="224"/>
        <end position="246"/>
    </location>
</feature>